<dbReference type="EMBL" id="VLKK01000005">
    <property type="protein sequence ID" value="TWH94354.1"/>
    <property type="molecule type" value="Genomic_DNA"/>
</dbReference>
<feature type="transmembrane region" description="Helical" evidence="10">
    <location>
        <begin position="186"/>
        <end position="204"/>
    </location>
</feature>
<dbReference type="Proteomes" id="UP000316624">
    <property type="component" value="Unassembled WGS sequence"/>
</dbReference>
<gene>
    <name evidence="12" type="ORF">IQ35_01595</name>
</gene>
<evidence type="ECO:0000256" key="1">
    <source>
        <dbReference type="ARBA" id="ARBA00004651"/>
    </source>
</evidence>
<dbReference type="PANTHER" id="PTHR30413">
    <property type="entry name" value="INNER MEMBRANE TRANSPORT PERMEASE"/>
    <property type="match status" value="1"/>
</dbReference>
<dbReference type="InterPro" id="IPR013525">
    <property type="entry name" value="ABC2_TM"/>
</dbReference>
<keyword evidence="6 10" id="KW-0812">Transmembrane</keyword>
<accession>A0A562KGA3</accession>
<proteinExistence type="inferred from homology"/>
<keyword evidence="9 10" id="KW-0472">Membrane</keyword>
<dbReference type="AlphaFoldDB" id="A0A562KGA3"/>
<feature type="transmembrane region" description="Helical" evidence="10">
    <location>
        <begin position="42"/>
        <end position="63"/>
    </location>
</feature>
<evidence type="ECO:0000256" key="3">
    <source>
        <dbReference type="ARBA" id="ARBA00022448"/>
    </source>
</evidence>
<evidence type="ECO:0000313" key="13">
    <source>
        <dbReference type="Proteomes" id="UP000316624"/>
    </source>
</evidence>
<evidence type="ECO:0000256" key="10">
    <source>
        <dbReference type="SAM" id="Phobius"/>
    </source>
</evidence>
<dbReference type="GO" id="GO:0140359">
    <property type="term" value="F:ABC-type transporter activity"/>
    <property type="evidence" value="ECO:0007669"/>
    <property type="project" value="InterPro"/>
</dbReference>
<keyword evidence="7 10" id="KW-1133">Transmembrane helix</keyword>
<dbReference type="GO" id="GO:0043190">
    <property type="term" value="C:ATP-binding cassette (ABC) transporter complex"/>
    <property type="evidence" value="ECO:0007669"/>
    <property type="project" value="InterPro"/>
</dbReference>
<feature type="transmembrane region" description="Helical" evidence="10">
    <location>
        <begin position="155"/>
        <end position="174"/>
    </location>
</feature>
<keyword evidence="13" id="KW-1185">Reference proteome</keyword>
<keyword evidence="3" id="KW-0813">Transport</keyword>
<name>A0A562KGA3_SPHWJ</name>
<evidence type="ECO:0000256" key="2">
    <source>
        <dbReference type="ARBA" id="ARBA00007783"/>
    </source>
</evidence>
<comment type="caution">
    <text evidence="12">The sequence shown here is derived from an EMBL/GenBank/DDBJ whole genome shotgun (WGS) entry which is preliminary data.</text>
</comment>
<keyword evidence="5" id="KW-0762">Sugar transport</keyword>
<sequence length="269" mass="30662">MTRPAPPGLGGNFLEQWLVQRRVIGALLMREMLTRYGRRNIGFLWLFIEPMMVTLTVAAIWTARGFHQISDIPIISFVITGYSGIQLWRNMSRRCINAIEPNQALLRHRPVKMLDIYLARMLLEVAGTTTSFTLLCVVFLVFSDQISPPEDILKLVFAWFLLAWFAMGMSITLGALSELTPLVSKFWPPMIYILYPLSGAMFLVDPLPYGMREVVLYIPIVHANEMLRDGFFGSHFQAHYDLSYLIGWCMGLCIVGLGISRLTVEHRLS</sequence>
<feature type="transmembrane region" description="Helical" evidence="10">
    <location>
        <begin position="117"/>
        <end position="143"/>
    </location>
</feature>
<dbReference type="Pfam" id="PF01061">
    <property type="entry name" value="ABC2_membrane"/>
    <property type="match status" value="1"/>
</dbReference>
<feature type="transmembrane region" description="Helical" evidence="10">
    <location>
        <begin position="69"/>
        <end position="88"/>
    </location>
</feature>
<dbReference type="RefSeq" id="WP_021244213.1">
    <property type="nucleotide sequence ID" value="NZ_JACIIY010000003.1"/>
</dbReference>
<protein>
    <submittedName>
        <fullName evidence="12">Capsular polysaccharide transport system permease protein</fullName>
    </submittedName>
</protein>
<keyword evidence="4" id="KW-1003">Cell membrane</keyword>
<dbReference type="InterPro" id="IPR000412">
    <property type="entry name" value="ABC_2_transport"/>
</dbReference>
<evidence type="ECO:0000256" key="7">
    <source>
        <dbReference type="ARBA" id="ARBA00022989"/>
    </source>
</evidence>
<evidence type="ECO:0000256" key="4">
    <source>
        <dbReference type="ARBA" id="ARBA00022475"/>
    </source>
</evidence>
<dbReference type="PANTHER" id="PTHR30413:SF10">
    <property type="entry name" value="CAPSULE POLYSACCHARIDE EXPORT INNER-MEMBRANE PROTEIN CTRC"/>
    <property type="match status" value="1"/>
</dbReference>
<dbReference type="PRINTS" id="PR00164">
    <property type="entry name" value="ABC2TRNSPORT"/>
</dbReference>
<keyword evidence="8" id="KW-0625">Polysaccharide transport</keyword>
<evidence type="ECO:0000256" key="8">
    <source>
        <dbReference type="ARBA" id="ARBA00023047"/>
    </source>
</evidence>
<feature type="domain" description="ABC-2 type transporter transmembrane" evidence="11">
    <location>
        <begin position="24"/>
        <end position="232"/>
    </location>
</feature>
<evidence type="ECO:0000256" key="5">
    <source>
        <dbReference type="ARBA" id="ARBA00022597"/>
    </source>
</evidence>
<comment type="subcellular location">
    <subcellularLocation>
        <location evidence="1">Cell membrane</location>
        <topology evidence="1">Multi-pass membrane protein</topology>
    </subcellularLocation>
</comment>
<dbReference type="GO" id="GO:0015774">
    <property type="term" value="P:polysaccharide transport"/>
    <property type="evidence" value="ECO:0007669"/>
    <property type="project" value="UniProtKB-KW"/>
</dbReference>
<organism evidence="12 13">
    <name type="scientific">Sphingobium wenxiniae (strain DSM 21828 / CGMCC 1.7748 / JZ-1)</name>
    <dbReference type="NCBI Taxonomy" id="595605"/>
    <lineage>
        <taxon>Bacteria</taxon>
        <taxon>Pseudomonadati</taxon>
        <taxon>Pseudomonadota</taxon>
        <taxon>Alphaproteobacteria</taxon>
        <taxon>Sphingomonadales</taxon>
        <taxon>Sphingomonadaceae</taxon>
        <taxon>Sphingobium</taxon>
    </lineage>
</organism>
<feature type="transmembrane region" description="Helical" evidence="10">
    <location>
        <begin position="242"/>
        <end position="264"/>
    </location>
</feature>
<dbReference type="GO" id="GO:0015920">
    <property type="term" value="P:lipopolysaccharide transport"/>
    <property type="evidence" value="ECO:0007669"/>
    <property type="project" value="TreeGrafter"/>
</dbReference>
<reference evidence="12 13" key="1">
    <citation type="journal article" date="2015" name="Stand. Genomic Sci.">
        <title>Genomic Encyclopedia of Bacterial and Archaeal Type Strains, Phase III: the genomes of soil and plant-associated and newly described type strains.</title>
        <authorList>
            <person name="Whitman W.B."/>
            <person name="Woyke T."/>
            <person name="Klenk H.P."/>
            <person name="Zhou Y."/>
            <person name="Lilburn T.G."/>
            <person name="Beck B.J."/>
            <person name="De Vos P."/>
            <person name="Vandamme P."/>
            <person name="Eisen J.A."/>
            <person name="Garrity G."/>
            <person name="Hugenholtz P."/>
            <person name="Kyrpides N.C."/>
        </authorList>
    </citation>
    <scope>NUCLEOTIDE SEQUENCE [LARGE SCALE GENOMIC DNA]</scope>
    <source>
        <strain evidence="12 13">CGMCC 1.7748</strain>
    </source>
</reference>
<evidence type="ECO:0000313" key="12">
    <source>
        <dbReference type="EMBL" id="TWH94354.1"/>
    </source>
</evidence>
<evidence type="ECO:0000256" key="9">
    <source>
        <dbReference type="ARBA" id="ARBA00023136"/>
    </source>
</evidence>
<evidence type="ECO:0000256" key="6">
    <source>
        <dbReference type="ARBA" id="ARBA00022692"/>
    </source>
</evidence>
<evidence type="ECO:0000259" key="11">
    <source>
        <dbReference type="Pfam" id="PF01061"/>
    </source>
</evidence>
<comment type="similarity">
    <text evidence="2">Belongs to the ABC-2 integral membrane protein family.</text>
</comment>